<dbReference type="Pfam" id="PF02057">
    <property type="entry name" value="Glyco_hydro_59"/>
    <property type="match status" value="1"/>
</dbReference>
<name>A0A2P8EG73_9ACTN</name>
<accession>A0A2P8EG73</accession>
<evidence type="ECO:0000256" key="4">
    <source>
        <dbReference type="ARBA" id="ARBA00022963"/>
    </source>
</evidence>
<dbReference type="InterPro" id="IPR000421">
    <property type="entry name" value="FA58C"/>
</dbReference>
<dbReference type="Gene3D" id="3.20.20.80">
    <property type="entry name" value="Glycosidases"/>
    <property type="match status" value="1"/>
</dbReference>
<evidence type="ECO:0000256" key="2">
    <source>
        <dbReference type="ARBA" id="ARBA00012657"/>
    </source>
</evidence>
<evidence type="ECO:0000313" key="9">
    <source>
        <dbReference type="EMBL" id="PSL08468.1"/>
    </source>
</evidence>
<comment type="caution">
    <text evidence="9">The sequence shown here is derived from an EMBL/GenBank/DDBJ whole genome shotgun (WGS) entry which is preliminary data.</text>
</comment>
<organism evidence="9 10">
    <name type="scientific">Haloactinopolyspora alba</name>
    <dbReference type="NCBI Taxonomy" id="648780"/>
    <lineage>
        <taxon>Bacteria</taxon>
        <taxon>Bacillati</taxon>
        <taxon>Actinomycetota</taxon>
        <taxon>Actinomycetes</taxon>
        <taxon>Jiangellales</taxon>
        <taxon>Jiangellaceae</taxon>
        <taxon>Haloactinopolyspora</taxon>
    </lineage>
</organism>
<dbReference type="SUPFAM" id="SSF49785">
    <property type="entry name" value="Galactose-binding domain-like"/>
    <property type="match status" value="1"/>
</dbReference>
<dbReference type="GO" id="GO:0006683">
    <property type="term" value="P:galactosylceramide catabolic process"/>
    <property type="evidence" value="ECO:0007669"/>
    <property type="project" value="InterPro"/>
</dbReference>
<dbReference type="PANTHER" id="PTHR15172:SF1">
    <property type="entry name" value="GALACTOCEREBROSIDASE"/>
    <property type="match status" value="1"/>
</dbReference>
<dbReference type="PANTHER" id="PTHR15172">
    <property type="entry name" value="GALACTOCEREBROSIDASE"/>
    <property type="match status" value="1"/>
</dbReference>
<feature type="chain" id="PRO_5015109055" description="galactosylceramidase" evidence="7">
    <location>
        <begin position="33"/>
        <end position="831"/>
    </location>
</feature>
<evidence type="ECO:0000259" key="8">
    <source>
        <dbReference type="PROSITE" id="PS50022"/>
    </source>
</evidence>
<feature type="signal peptide" evidence="7">
    <location>
        <begin position="1"/>
        <end position="32"/>
    </location>
</feature>
<dbReference type="Pfam" id="PF00754">
    <property type="entry name" value="F5_F8_type_C"/>
    <property type="match status" value="1"/>
</dbReference>
<dbReference type="RefSeq" id="WP_165358411.1">
    <property type="nucleotide sequence ID" value="NZ_ML142897.1"/>
</dbReference>
<dbReference type="InterPro" id="IPR008979">
    <property type="entry name" value="Galactose-bd-like_sf"/>
</dbReference>
<dbReference type="GO" id="GO:0004336">
    <property type="term" value="F:galactosylceramidase activity"/>
    <property type="evidence" value="ECO:0007669"/>
    <property type="project" value="UniProtKB-EC"/>
</dbReference>
<sequence length="831" mass="90987">MPPSARFAPGPRTLLALATAAATVTLPLVAQAAEPTNPAQQDTAPPAEQIHINGQDPGRTFDGVGALSASSSRLLVDYPEPERSQILDYLFKPNYGANLQTLKVEIGGDTNSTSGAEPSHMRTPTDLDCNRGFEWWLMHEAKERNPDIKLYGLVWGLPGWVDKWTQEHVDYLVEWLGCAEQQGLTIDYLGGGNESGALHHGDFFVKLDQALEAEHPDVKIVADDDHRPPNYWGIASRLTDNEAFRDAVDIVGVHTICGWRSPYRSCASSDEAKALDKPLWISEQSSQDAQSGAAPLARAMTRSYIDSRTTAMFNWSMMAGFYSTVRTAGTGLMLAQQPWSGYYELGAGMWVDAHVTQFTEPGWRYIDSASGYLDSGASYTTLRDPDSGDYTMLVETVDADGPTTLDVDVTGGLSDGDVHVWSTEVKSPDDGDWFVQQGATTPADGAYSVTLEPGRMYTLSTTTGQHKGSATPDAGRDEHMDLPHAEDFEGLGEHETAPYFADLEGAFEPADCGGDRDGTCYRQVITEHPVCWHCGSLPDMPTTVMGDPQWWGDYEITTDAMLEEPGFVELVGRSETHTRETHPGYHLRVDDAGQWRLYAEDAYGAETDLASGTTATPFGLDTWHELTLRFTDDQIVVAIDGDVLARVSDGTHTTGMVGLGVSPYQRAQFDDVEITPTEKAPRFVPHETMTASASSTHEGLFDHHFYSPDRAIDGRPETMWGSEWDPKAPLPQSITLELDRPRAIHGLTYQPRLDTYRNENWGNITGYTVSTSLDGENFTEVSSGTWPVNTATKTDTWSRPHPAKYVRLTATSGVDGIAVIGELDLAAAPLR</sequence>
<dbReference type="InterPro" id="IPR049162">
    <property type="entry name" value="GH59_C"/>
</dbReference>
<feature type="region of interest" description="Disordered" evidence="6">
    <location>
        <begin position="33"/>
        <end position="58"/>
    </location>
</feature>
<dbReference type="InterPro" id="IPR017853">
    <property type="entry name" value="GH"/>
</dbReference>
<feature type="domain" description="F5/8 type C" evidence="8">
    <location>
        <begin position="672"/>
        <end position="828"/>
    </location>
</feature>
<reference evidence="9 10" key="1">
    <citation type="submission" date="2018-03" db="EMBL/GenBank/DDBJ databases">
        <title>Genomic Encyclopedia of Archaeal and Bacterial Type Strains, Phase II (KMG-II): from individual species to whole genera.</title>
        <authorList>
            <person name="Goeker M."/>
        </authorList>
    </citation>
    <scope>NUCLEOTIDE SEQUENCE [LARGE SCALE GENOMIC DNA]</scope>
    <source>
        <strain evidence="9 10">DSM 45211</strain>
    </source>
</reference>
<dbReference type="PROSITE" id="PS50022">
    <property type="entry name" value="FA58C_3"/>
    <property type="match status" value="1"/>
</dbReference>
<evidence type="ECO:0000256" key="6">
    <source>
        <dbReference type="SAM" id="MobiDB-lite"/>
    </source>
</evidence>
<dbReference type="Pfam" id="PF21708">
    <property type="entry name" value="Glyco_hydro_59_C"/>
    <property type="match status" value="1"/>
</dbReference>
<dbReference type="Gene3D" id="2.60.120.560">
    <property type="entry name" value="Exo-inulinase, domain 1"/>
    <property type="match status" value="1"/>
</dbReference>
<evidence type="ECO:0000256" key="7">
    <source>
        <dbReference type="SAM" id="SignalP"/>
    </source>
</evidence>
<dbReference type="SUPFAM" id="SSF51445">
    <property type="entry name" value="(Trans)glycosidases"/>
    <property type="match status" value="1"/>
</dbReference>
<dbReference type="GO" id="GO:0016020">
    <property type="term" value="C:membrane"/>
    <property type="evidence" value="ECO:0007669"/>
    <property type="project" value="GOC"/>
</dbReference>
<dbReference type="Gene3D" id="2.60.120.260">
    <property type="entry name" value="Galactose-binding domain-like"/>
    <property type="match status" value="1"/>
</dbReference>
<keyword evidence="3" id="KW-0746">Sphingolipid metabolism</keyword>
<keyword evidence="4" id="KW-0442">Lipid degradation</keyword>
<gene>
    <name evidence="9" type="ORF">CLV30_101440</name>
</gene>
<dbReference type="GO" id="GO:0005764">
    <property type="term" value="C:lysosome"/>
    <property type="evidence" value="ECO:0007669"/>
    <property type="project" value="TreeGrafter"/>
</dbReference>
<proteinExistence type="inferred from homology"/>
<keyword evidence="4" id="KW-0443">Lipid metabolism</keyword>
<evidence type="ECO:0000256" key="1">
    <source>
        <dbReference type="ARBA" id="ARBA00005637"/>
    </source>
</evidence>
<comment type="similarity">
    <text evidence="1">Belongs to the glycosyl hydrolase 59 family.</text>
</comment>
<dbReference type="EC" id="3.2.1.46" evidence="2"/>
<dbReference type="Proteomes" id="UP000243528">
    <property type="component" value="Unassembled WGS sequence"/>
</dbReference>
<protein>
    <recommendedName>
        <fullName evidence="2">galactosylceramidase</fullName>
        <ecNumber evidence="2">3.2.1.46</ecNumber>
    </recommendedName>
    <alternativeName>
        <fullName evidence="5">Galactosylceramidase</fullName>
    </alternativeName>
</protein>
<dbReference type="InterPro" id="IPR049161">
    <property type="entry name" value="GH59_cat"/>
</dbReference>
<keyword evidence="10" id="KW-1185">Reference proteome</keyword>
<keyword evidence="7" id="KW-0732">Signal</keyword>
<dbReference type="PRINTS" id="PR00850">
    <property type="entry name" value="GLHYDRLASE59"/>
</dbReference>
<dbReference type="InterPro" id="IPR001286">
    <property type="entry name" value="Glyco_hydro_59"/>
</dbReference>
<evidence type="ECO:0000256" key="3">
    <source>
        <dbReference type="ARBA" id="ARBA00022919"/>
    </source>
</evidence>
<evidence type="ECO:0000256" key="5">
    <source>
        <dbReference type="ARBA" id="ARBA00033098"/>
    </source>
</evidence>
<dbReference type="Gene3D" id="3.20.20.70">
    <property type="entry name" value="Aldolase class I"/>
    <property type="match status" value="1"/>
</dbReference>
<dbReference type="InterPro" id="IPR013785">
    <property type="entry name" value="Aldolase_TIM"/>
</dbReference>
<dbReference type="AlphaFoldDB" id="A0A2P8EG73"/>
<dbReference type="EMBL" id="PYGE01000001">
    <property type="protein sequence ID" value="PSL08468.1"/>
    <property type="molecule type" value="Genomic_DNA"/>
</dbReference>
<evidence type="ECO:0000313" key="10">
    <source>
        <dbReference type="Proteomes" id="UP000243528"/>
    </source>
</evidence>